<protein>
    <submittedName>
        <fullName evidence="6">Uncharacterized protein</fullName>
    </submittedName>
</protein>
<keyword evidence="4" id="KW-1133">Transmembrane helix</keyword>
<dbReference type="PRINTS" id="PR00019">
    <property type="entry name" value="LEURICHRPT"/>
</dbReference>
<feature type="transmembrane region" description="Helical" evidence="4">
    <location>
        <begin position="214"/>
        <end position="236"/>
    </location>
</feature>
<evidence type="ECO:0000256" key="1">
    <source>
        <dbReference type="ARBA" id="ARBA00022614"/>
    </source>
</evidence>
<keyword evidence="3" id="KW-0677">Repeat</keyword>
<keyword evidence="4" id="KW-0472">Membrane</keyword>
<dbReference type="Ensembl" id="ENSNMLT00000004293.1">
    <property type="protein sequence ID" value="ENSNMLP00000003739.1"/>
    <property type="gene ID" value="ENSNMLG00000002742.1"/>
</dbReference>
<dbReference type="SMART" id="SM00365">
    <property type="entry name" value="LRR_SD22"/>
    <property type="match status" value="6"/>
</dbReference>
<dbReference type="AlphaFoldDB" id="A0A8C6SB76"/>
<evidence type="ECO:0000313" key="6">
    <source>
        <dbReference type="Ensembl" id="ENSNMLP00000003739.1"/>
    </source>
</evidence>
<dbReference type="PROSITE" id="PS51450">
    <property type="entry name" value="LRR"/>
    <property type="match status" value="3"/>
</dbReference>
<dbReference type="InterPro" id="IPR003591">
    <property type="entry name" value="Leu-rich_rpt_typical-subtyp"/>
</dbReference>
<keyword evidence="2 5" id="KW-0732">Signal</keyword>
<dbReference type="GO" id="GO:0005615">
    <property type="term" value="C:extracellular space"/>
    <property type="evidence" value="ECO:0007669"/>
    <property type="project" value="TreeGrafter"/>
</dbReference>
<keyword evidence="1" id="KW-0433">Leucine-rich repeat</keyword>
<dbReference type="PANTHER" id="PTHR24373">
    <property type="entry name" value="SLIT RELATED LEUCINE-RICH REPEAT NEURONAL PROTEIN"/>
    <property type="match status" value="1"/>
</dbReference>
<evidence type="ECO:0000256" key="5">
    <source>
        <dbReference type="SAM" id="SignalP"/>
    </source>
</evidence>
<dbReference type="InterPro" id="IPR032675">
    <property type="entry name" value="LRR_dom_sf"/>
</dbReference>
<feature type="signal peptide" evidence="5">
    <location>
        <begin position="1"/>
        <end position="17"/>
    </location>
</feature>
<accession>A0A8C6SB76</accession>
<reference evidence="6" key="2">
    <citation type="submission" date="2025-09" db="UniProtKB">
        <authorList>
            <consortium name="Ensembl"/>
        </authorList>
    </citation>
    <scope>IDENTIFICATION</scope>
</reference>
<dbReference type="SMART" id="SM00369">
    <property type="entry name" value="LRR_TYP"/>
    <property type="match status" value="9"/>
</dbReference>
<keyword evidence="4" id="KW-0812">Transmembrane</keyword>
<dbReference type="GO" id="GO:0031012">
    <property type="term" value="C:extracellular matrix"/>
    <property type="evidence" value="ECO:0007669"/>
    <property type="project" value="TreeGrafter"/>
</dbReference>
<name>A0A8C6SB76_9GOBI</name>
<dbReference type="InterPro" id="IPR001611">
    <property type="entry name" value="Leu-rich_rpt"/>
</dbReference>
<reference evidence="6" key="1">
    <citation type="submission" date="2025-08" db="UniProtKB">
        <authorList>
            <consortium name="Ensembl"/>
        </authorList>
    </citation>
    <scope>IDENTIFICATION</scope>
</reference>
<evidence type="ECO:0000256" key="3">
    <source>
        <dbReference type="ARBA" id="ARBA00022737"/>
    </source>
</evidence>
<keyword evidence="7" id="KW-1185">Reference proteome</keyword>
<dbReference type="Proteomes" id="UP000694523">
    <property type="component" value="Unplaced"/>
</dbReference>
<dbReference type="PANTHER" id="PTHR24373:SF370">
    <property type="entry name" value="FISH-LIPS, ISOFORM E"/>
    <property type="match status" value="1"/>
</dbReference>
<feature type="chain" id="PRO_5034549922" evidence="5">
    <location>
        <begin position="18"/>
        <end position="557"/>
    </location>
</feature>
<proteinExistence type="predicted"/>
<dbReference type="Pfam" id="PF13855">
    <property type="entry name" value="LRR_8"/>
    <property type="match status" value="2"/>
</dbReference>
<dbReference type="Gene3D" id="3.80.10.10">
    <property type="entry name" value="Ribonuclease Inhibitor"/>
    <property type="match status" value="3"/>
</dbReference>
<evidence type="ECO:0000256" key="4">
    <source>
        <dbReference type="SAM" id="Phobius"/>
    </source>
</evidence>
<dbReference type="SUPFAM" id="SSF52058">
    <property type="entry name" value="L domain-like"/>
    <property type="match status" value="1"/>
</dbReference>
<dbReference type="InterPro" id="IPR050328">
    <property type="entry name" value="Dev_Immune_Receptor"/>
</dbReference>
<evidence type="ECO:0000313" key="7">
    <source>
        <dbReference type="Proteomes" id="UP000694523"/>
    </source>
</evidence>
<dbReference type="SUPFAM" id="SSF52047">
    <property type="entry name" value="RNI-like"/>
    <property type="match status" value="1"/>
</dbReference>
<evidence type="ECO:0000256" key="2">
    <source>
        <dbReference type="ARBA" id="ARBA00022729"/>
    </source>
</evidence>
<organism evidence="6 7">
    <name type="scientific">Neogobius melanostomus</name>
    <name type="common">round goby</name>
    <dbReference type="NCBI Taxonomy" id="47308"/>
    <lineage>
        <taxon>Eukaryota</taxon>
        <taxon>Metazoa</taxon>
        <taxon>Chordata</taxon>
        <taxon>Craniata</taxon>
        <taxon>Vertebrata</taxon>
        <taxon>Euteleostomi</taxon>
        <taxon>Actinopterygii</taxon>
        <taxon>Neopterygii</taxon>
        <taxon>Teleostei</taxon>
        <taxon>Neoteleostei</taxon>
        <taxon>Acanthomorphata</taxon>
        <taxon>Gobiaria</taxon>
        <taxon>Gobiiformes</taxon>
        <taxon>Gobioidei</taxon>
        <taxon>Gobiidae</taxon>
        <taxon>Benthophilinae</taxon>
        <taxon>Neogobiini</taxon>
        <taxon>Neogobius</taxon>
    </lineage>
</organism>
<sequence>IFHPKKCFALWFTLDLGLNLISHIEDAALSHLSSLTELSLARNRLTNLTDHMFTGLSNLTVLDLSENKINRISLLAFAPLTKLLEVSLWDNHLSSISDIVNIVSFCPLLKSLDLSENPLTTPLSRFSLHSDVFPHLQTLHLASVYNDLQWEVSDETLLKSVRTLDLRLTNFTDETYQLIFQSLESLEKLSLSNVARLNRGLLDGACGIQTLQTLYLIIFTLYLFIFLGWALISLWLQPTPFEQVNFLNDSLLLPCSNLTELDLSVNLLKDLGPSSLQMLTHLSRLNLAMNSLTEVPLTIRNMSSLTSLTLRENSISNLRCLDFSGLHLLKILDLSYNKLTELNSCAFQDLQNLQKLYIEKNKIHIFDSISGITLPNLLVLEANGNYIAELYKGVFRNMTRLTDLDLNSESVLTMDVFPGTFDGLTDLRTLSMSPVCIFDSPSAGVGPQSSSRGRSQLQQVFNLPSLQTLSVTVCDFVCIGLTKDLLQGLDDLKLLSFKSGLIDSETFHHTPRLLRLEIRNAYKWIPVPELFQPLTVLQTLDLSENHLNLWTFSLRLI</sequence>